<dbReference type="Proteomes" id="UP000553632">
    <property type="component" value="Unassembled WGS sequence"/>
</dbReference>
<accession>A0A7J6TVQ1</accession>
<reference evidence="1 2" key="1">
    <citation type="submission" date="2020-04" db="EMBL/GenBank/DDBJ databases">
        <title>Perkinsus olseni comparative genomics.</title>
        <authorList>
            <person name="Bogema D.R."/>
        </authorList>
    </citation>
    <scope>NUCLEOTIDE SEQUENCE [LARGE SCALE GENOMIC DNA]</scope>
    <source>
        <strain evidence="1 2">ATCC PRA-207</strain>
    </source>
</reference>
<proteinExistence type="predicted"/>
<dbReference type="AlphaFoldDB" id="A0A7J6TVQ1"/>
<gene>
    <name evidence="1" type="ORF">FOZ63_017042</name>
</gene>
<sequence length="179" mass="19202">MAESVPLRIGSVHRRGRFFVEEAVDSEGVAASHIYHTRVSYRDCCGVAGDASTTAGSVCGDASVKSTTSVNAPTAECGYMSSSSTASSAAIEPLRIRRVGRFLCDCFPEQAQDASPGARMDRPKQSLLGYLYELAQQHDYDYPLTLCCPSSCKIGSCIRQLNGSLTREEITTVFIGGVE</sequence>
<name>A0A7J6TVQ1_PEROL</name>
<evidence type="ECO:0000313" key="2">
    <source>
        <dbReference type="Proteomes" id="UP000553632"/>
    </source>
</evidence>
<dbReference type="EMBL" id="JABANO010007946">
    <property type="protein sequence ID" value="KAF4749308.1"/>
    <property type="molecule type" value="Genomic_DNA"/>
</dbReference>
<evidence type="ECO:0000313" key="1">
    <source>
        <dbReference type="EMBL" id="KAF4749308.1"/>
    </source>
</evidence>
<keyword evidence="2" id="KW-1185">Reference proteome</keyword>
<organism evidence="1 2">
    <name type="scientific">Perkinsus olseni</name>
    <name type="common">Perkinsus atlanticus</name>
    <dbReference type="NCBI Taxonomy" id="32597"/>
    <lineage>
        <taxon>Eukaryota</taxon>
        <taxon>Sar</taxon>
        <taxon>Alveolata</taxon>
        <taxon>Perkinsozoa</taxon>
        <taxon>Perkinsea</taxon>
        <taxon>Perkinsida</taxon>
        <taxon>Perkinsidae</taxon>
        <taxon>Perkinsus</taxon>
    </lineage>
</organism>
<comment type="caution">
    <text evidence="1">The sequence shown here is derived from an EMBL/GenBank/DDBJ whole genome shotgun (WGS) entry which is preliminary data.</text>
</comment>
<protein>
    <submittedName>
        <fullName evidence="1">Uncharacterized protein</fullName>
    </submittedName>
</protein>